<organism evidence="2">
    <name type="scientific">Laccaria bicolor (strain S238N-H82 / ATCC MYA-4686)</name>
    <name type="common">Bicoloured deceiver</name>
    <name type="synonym">Laccaria laccata var. bicolor</name>
    <dbReference type="NCBI Taxonomy" id="486041"/>
    <lineage>
        <taxon>Eukaryota</taxon>
        <taxon>Fungi</taxon>
        <taxon>Dikarya</taxon>
        <taxon>Basidiomycota</taxon>
        <taxon>Agaricomycotina</taxon>
        <taxon>Agaricomycetes</taxon>
        <taxon>Agaricomycetidae</taxon>
        <taxon>Agaricales</taxon>
        <taxon>Agaricineae</taxon>
        <taxon>Hydnangiaceae</taxon>
        <taxon>Laccaria</taxon>
    </lineage>
</organism>
<sequence length="91" mass="10747">MMVYCLQAFIKAHEKCKAFHKGGDSSCHAHICQHYNLYKQKCKKENILMSHWAIPHDIWETMEEKEGKTQRLTNEEAAATAVRLQNYYRTM</sequence>
<accession>B0D2N1</accession>
<evidence type="ECO:0000313" key="1">
    <source>
        <dbReference type="EMBL" id="EDR10780.1"/>
    </source>
</evidence>
<dbReference type="Proteomes" id="UP000001194">
    <property type="component" value="Unassembled WGS sequence"/>
</dbReference>
<dbReference type="EMBL" id="DS547096">
    <property type="protein sequence ID" value="EDR10780.1"/>
    <property type="molecule type" value="Genomic_DNA"/>
</dbReference>
<dbReference type="KEGG" id="lbc:LACBIDRAFT_315558"/>
<evidence type="ECO:0000313" key="2">
    <source>
        <dbReference type="Proteomes" id="UP000001194"/>
    </source>
</evidence>
<protein>
    <submittedName>
        <fullName evidence="1">Predicted protein</fullName>
    </submittedName>
</protein>
<gene>
    <name evidence="1" type="ORF">LACBIDRAFT_315558</name>
</gene>
<dbReference type="InParanoid" id="B0D2N1"/>
<dbReference type="HOGENOM" id="CLU_2427386_0_0_1"/>
<dbReference type="AlphaFoldDB" id="B0D2N1"/>
<dbReference type="OrthoDB" id="3137936at2759"/>
<keyword evidence="2" id="KW-1185">Reference proteome</keyword>
<proteinExistence type="predicted"/>
<name>B0D2N1_LACBS</name>
<dbReference type="GeneID" id="6073827"/>
<reference evidence="1 2" key="1">
    <citation type="journal article" date="2008" name="Nature">
        <title>The genome of Laccaria bicolor provides insights into mycorrhizal symbiosis.</title>
        <authorList>
            <person name="Martin F."/>
            <person name="Aerts A."/>
            <person name="Ahren D."/>
            <person name="Brun A."/>
            <person name="Danchin E.G.J."/>
            <person name="Duchaussoy F."/>
            <person name="Gibon J."/>
            <person name="Kohler A."/>
            <person name="Lindquist E."/>
            <person name="Pereda V."/>
            <person name="Salamov A."/>
            <person name="Shapiro H.J."/>
            <person name="Wuyts J."/>
            <person name="Blaudez D."/>
            <person name="Buee M."/>
            <person name="Brokstein P."/>
            <person name="Canbaeck B."/>
            <person name="Cohen D."/>
            <person name="Courty P.E."/>
            <person name="Coutinho P.M."/>
            <person name="Delaruelle C."/>
            <person name="Detter J.C."/>
            <person name="Deveau A."/>
            <person name="DiFazio S."/>
            <person name="Duplessis S."/>
            <person name="Fraissinet-Tachet L."/>
            <person name="Lucic E."/>
            <person name="Frey-Klett P."/>
            <person name="Fourrey C."/>
            <person name="Feussner I."/>
            <person name="Gay G."/>
            <person name="Grimwood J."/>
            <person name="Hoegger P.J."/>
            <person name="Jain P."/>
            <person name="Kilaru S."/>
            <person name="Labbe J."/>
            <person name="Lin Y.C."/>
            <person name="Legue V."/>
            <person name="Le Tacon F."/>
            <person name="Marmeisse R."/>
            <person name="Melayah D."/>
            <person name="Montanini B."/>
            <person name="Muratet M."/>
            <person name="Nehls U."/>
            <person name="Niculita-Hirzel H."/>
            <person name="Oudot-Le Secq M.P."/>
            <person name="Peter M."/>
            <person name="Quesneville H."/>
            <person name="Rajashekar B."/>
            <person name="Reich M."/>
            <person name="Rouhier N."/>
            <person name="Schmutz J."/>
            <person name="Yin T."/>
            <person name="Chalot M."/>
            <person name="Henrissat B."/>
            <person name="Kuees U."/>
            <person name="Lucas S."/>
            <person name="Van de Peer Y."/>
            <person name="Podila G.K."/>
            <person name="Polle A."/>
            <person name="Pukkila P.J."/>
            <person name="Richardson P.M."/>
            <person name="Rouze P."/>
            <person name="Sanders I.R."/>
            <person name="Stajich J.E."/>
            <person name="Tunlid A."/>
            <person name="Tuskan G."/>
            <person name="Grigoriev I.V."/>
        </authorList>
    </citation>
    <scope>NUCLEOTIDE SEQUENCE [LARGE SCALE GENOMIC DNA]</scope>
    <source>
        <strain evidence="2">S238N-H82 / ATCC MYA-4686</strain>
    </source>
</reference>
<dbReference type="RefSeq" id="XP_001878081.1">
    <property type="nucleotide sequence ID" value="XM_001878046.1"/>
</dbReference>